<keyword evidence="1" id="KW-1133">Transmembrane helix</keyword>
<keyword evidence="1" id="KW-0472">Membrane</keyword>
<protein>
    <submittedName>
        <fullName evidence="2">Uncharacterized protein</fullName>
    </submittedName>
</protein>
<proteinExistence type="predicted"/>
<accession>A0ABQ7GNB1</accession>
<dbReference type="EMBL" id="MU069676">
    <property type="protein sequence ID" value="KAF5836077.1"/>
    <property type="molecule type" value="Genomic_DNA"/>
</dbReference>
<keyword evidence="3" id="KW-1185">Reference proteome</keyword>
<sequence length="182" mass="18413">MAEAEVAAAQKMLEAAEMEMAAARQGQRDAGMDEERKDSVKAGIAAAAAGLVFSLPLLLSNQSGGAGGSVSAALGLAASVVSCFLFGVTYRYIVRYDITNTQLRGGAVGAFGLVRAGSAADVLQATSSVGPFDLDTVIGPAALYAGESMLLFTFAAAVVEKAFDLGLVKRFGPAPDPGNSSS</sequence>
<gene>
    <name evidence="2" type="ORF">DUNSADRAFT_6497</name>
</gene>
<name>A0ABQ7GNB1_DUNSA</name>
<keyword evidence="1" id="KW-0812">Transmembrane</keyword>
<dbReference type="PANTHER" id="PTHR36383">
    <property type="entry name" value="OS09G0529350 PROTEIN"/>
    <property type="match status" value="1"/>
</dbReference>
<organism evidence="2 3">
    <name type="scientific">Dunaliella salina</name>
    <name type="common">Green alga</name>
    <name type="synonym">Protococcus salinus</name>
    <dbReference type="NCBI Taxonomy" id="3046"/>
    <lineage>
        <taxon>Eukaryota</taxon>
        <taxon>Viridiplantae</taxon>
        <taxon>Chlorophyta</taxon>
        <taxon>core chlorophytes</taxon>
        <taxon>Chlorophyceae</taxon>
        <taxon>CS clade</taxon>
        <taxon>Chlamydomonadales</taxon>
        <taxon>Dunaliellaceae</taxon>
        <taxon>Dunaliella</taxon>
    </lineage>
</organism>
<feature type="transmembrane region" description="Helical" evidence="1">
    <location>
        <begin position="71"/>
        <end position="94"/>
    </location>
</feature>
<evidence type="ECO:0000313" key="3">
    <source>
        <dbReference type="Proteomes" id="UP000815325"/>
    </source>
</evidence>
<comment type="caution">
    <text evidence="2">The sequence shown here is derived from an EMBL/GenBank/DDBJ whole genome shotgun (WGS) entry which is preliminary data.</text>
</comment>
<dbReference type="Proteomes" id="UP000815325">
    <property type="component" value="Unassembled WGS sequence"/>
</dbReference>
<reference evidence="2" key="1">
    <citation type="submission" date="2017-08" db="EMBL/GenBank/DDBJ databases">
        <authorList>
            <person name="Polle J.E."/>
            <person name="Barry K."/>
            <person name="Cushman J."/>
            <person name="Schmutz J."/>
            <person name="Tran D."/>
            <person name="Hathwaick L.T."/>
            <person name="Yim W.C."/>
            <person name="Jenkins J."/>
            <person name="Mckie-Krisberg Z.M."/>
            <person name="Prochnik S."/>
            <person name="Lindquist E."/>
            <person name="Dockter R.B."/>
            <person name="Adam C."/>
            <person name="Molina H."/>
            <person name="Bunkerborg J."/>
            <person name="Jin E."/>
            <person name="Buchheim M."/>
            <person name="Magnuson J."/>
        </authorList>
    </citation>
    <scope>NUCLEOTIDE SEQUENCE</scope>
    <source>
        <strain evidence="2">CCAP 19/18</strain>
    </source>
</reference>
<dbReference type="PANTHER" id="PTHR36383:SF1">
    <property type="entry name" value="PROTEIN, PUTATIVE-RELATED"/>
    <property type="match status" value="1"/>
</dbReference>
<feature type="transmembrane region" description="Helical" evidence="1">
    <location>
        <begin position="42"/>
        <end position="59"/>
    </location>
</feature>
<evidence type="ECO:0000313" key="2">
    <source>
        <dbReference type="EMBL" id="KAF5836077.1"/>
    </source>
</evidence>
<evidence type="ECO:0000256" key="1">
    <source>
        <dbReference type="SAM" id="Phobius"/>
    </source>
</evidence>